<dbReference type="AlphaFoldDB" id="A0A7W3TZM5"/>
<evidence type="ECO:0000313" key="3">
    <source>
        <dbReference type="EMBL" id="MBB1063394.1"/>
    </source>
</evidence>
<evidence type="ECO:0000256" key="1">
    <source>
        <dbReference type="SAM" id="MobiDB-lite"/>
    </source>
</evidence>
<reference evidence="5 6" key="1">
    <citation type="submission" date="2020-07" db="EMBL/GenBank/DDBJ databases">
        <title>Description of Limosilactobacillus balticus sp. nov., Limosilactobacillus agrestis sp. nov., Limosilactobacillus albertensis sp. nov., Limosilactobacillus rudii sp. nov., Limosilactobacillus fastidiosus sp. nov., five novel Limosilactobacillus species isolated from the vertebrate gastrointestinal tract, and proposal of 6 subspecies of Limosilactobacillus reuteri adapted to the gastrointestinal tract of specific vertebrate hosts.</title>
        <authorList>
            <person name="Li F."/>
            <person name="Cheng C."/>
            <person name="Zheng J."/>
            <person name="Quevedo R.M."/>
            <person name="Li J."/>
            <person name="Roos S."/>
            <person name="Gaenzle M.G."/>
            <person name="Walter J."/>
        </authorList>
    </citation>
    <scope>NUCLEOTIDE SEQUENCE [LARGE SCALE GENOMIC DNA]</scope>
    <source>
        <strain evidence="4 5">WF-MA3-C</strain>
        <strain evidence="3 6">WF-MO7-1</strain>
    </source>
</reference>
<dbReference type="EMBL" id="JACIUY010000048">
    <property type="protein sequence ID" value="MBB1085925.1"/>
    <property type="molecule type" value="Genomic_DNA"/>
</dbReference>
<dbReference type="NCBIfam" id="TIGR04225">
    <property type="entry name" value="CshA_fibril_rpt"/>
    <property type="match status" value="2"/>
</dbReference>
<dbReference type="RefSeq" id="WP_182580825.1">
    <property type="nucleotide sequence ID" value="NZ_JACIUY010000048.1"/>
</dbReference>
<dbReference type="Proteomes" id="UP000518255">
    <property type="component" value="Unassembled WGS sequence"/>
</dbReference>
<feature type="compositionally biased region" description="Low complexity" evidence="1">
    <location>
        <begin position="726"/>
        <end position="745"/>
    </location>
</feature>
<sequence>MNINEQNQSMDTSQLSVANNEYLDGGQGHYGAIVLHSLDQAVRQDKLHEIPYTRNEDGSFKKIRIPVEGGYASVTSDGNVISTFDPATLEDPTKDTDIYYIVYYSLVGQVTANVSNEVQKIELDHFYSVSTSGDEMWPATFGPMTLTNNLNQTFGKNASIWVKGNYIDTGRNSVKMPAQKIDENGNPVPDTNVGIYTLTSKGAHRGATVSFELTDTTYDGAIAPAYVVLSDNNFDYIGFVRFQPKIIRGEVSNPTTIGWQGKEQHGKISIKNNLPIITQNDNPSTDLFYQQTDPENKIKQKKPSNIGIKDIKFWVNESAMGAQTMDAILDNEKIGVYRLDRRNNEIIFQPSGNFIGRPQPIQFIAYGTDGHSYLGSFSQAVLGIQLQNTHALQGVAQTSQITVVSKPNEPGRPLDPNSPIDIISNGQASKQANATKNGQNIGKFQVDESRGTVSFIPDKNFIGQPDKVTIRVMSASGEPTILQYQPTVEAVRPSARIAPTIGEQGQSQTSKVRITSGSDQVLARIDANHPARFIINGQVSNAEKLTITGIGSYILEPTTGLVTFSPDFEYFGKPKGVNIQVTDDNDTPAIATYNVTVLRHQVAPQPSPTVNSSDQGVIEESPVGTTVIQQSANQQSQSTRAQSVTPHSQEVLIQPIPQGQQVEIHSQQQPVDEQLQSQHEPQQLNNHQEEVVVQETVQQQPSLVQSEVQLTTSMSQSQEVVVQENAQPTPAQQQSAVQQSVVQPTKGPERSAGDTELQMIDDTNAWYLMAVGLLGALSGNGE</sequence>
<feature type="region of interest" description="Disordered" evidence="1">
    <location>
        <begin position="720"/>
        <end position="754"/>
    </location>
</feature>
<dbReference type="Proteomes" id="UP000544052">
    <property type="component" value="Unassembled WGS sequence"/>
</dbReference>
<feature type="region of interest" description="Disordered" evidence="1">
    <location>
        <begin position="627"/>
        <end position="648"/>
    </location>
</feature>
<gene>
    <name evidence="4" type="ORF">H5R63_03810</name>
    <name evidence="3" type="ORF">H5R64_06445</name>
</gene>
<dbReference type="InterPro" id="IPR026395">
    <property type="entry name" value="CshA_fibril"/>
</dbReference>
<evidence type="ECO:0000313" key="5">
    <source>
        <dbReference type="Proteomes" id="UP000518255"/>
    </source>
</evidence>
<keyword evidence="6" id="KW-1185">Reference proteome</keyword>
<evidence type="ECO:0000313" key="4">
    <source>
        <dbReference type="EMBL" id="MBB1085925.1"/>
    </source>
</evidence>
<evidence type="ECO:0000259" key="2">
    <source>
        <dbReference type="Pfam" id="PF19076"/>
    </source>
</evidence>
<comment type="caution">
    <text evidence="4">The sequence shown here is derived from an EMBL/GenBank/DDBJ whole genome shotgun (WGS) entry which is preliminary data.</text>
</comment>
<feature type="domain" description="CshA" evidence="2">
    <location>
        <begin position="491"/>
        <end position="597"/>
    </location>
</feature>
<feature type="domain" description="CshA" evidence="2">
    <location>
        <begin position="387"/>
        <end position="488"/>
    </location>
</feature>
<proteinExistence type="predicted"/>
<dbReference type="EMBL" id="JACIUZ010000041">
    <property type="protein sequence ID" value="MBB1063394.1"/>
    <property type="molecule type" value="Genomic_DNA"/>
</dbReference>
<organism evidence="4 5">
    <name type="scientific">Limosilactobacillus fastidiosus</name>
    <dbReference type="NCBI Taxonomy" id="2759855"/>
    <lineage>
        <taxon>Bacteria</taxon>
        <taxon>Bacillati</taxon>
        <taxon>Bacillota</taxon>
        <taxon>Bacilli</taxon>
        <taxon>Lactobacillales</taxon>
        <taxon>Lactobacillaceae</taxon>
        <taxon>Limosilactobacillus</taxon>
    </lineage>
</organism>
<protein>
    <recommendedName>
        <fullName evidence="2">CshA domain-containing protein</fullName>
    </recommendedName>
</protein>
<accession>A0A7W3TZM5</accession>
<feature type="region of interest" description="Disordered" evidence="1">
    <location>
        <begin position="661"/>
        <end position="685"/>
    </location>
</feature>
<evidence type="ECO:0000313" key="6">
    <source>
        <dbReference type="Proteomes" id="UP000544052"/>
    </source>
</evidence>
<dbReference type="Pfam" id="PF19076">
    <property type="entry name" value="CshA_repeat"/>
    <property type="match status" value="2"/>
</dbReference>
<name>A0A7W3TZM5_9LACO</name>